<dbReference type="PROSITE" id="PS00455">
    <property type="entry name" value="AMP_BINDING"/>
    <property type="match status" value="1"/>
</dbReference>
<evidence type="ECO:0000256" key="1">
    <source>
        <dbReference type="ARBA" id="ARBA00022450"/>
    </source>
</evidence>
<name>A0AB35PND8_BACTU</name>
<dbReference type="AlphaFoldDB" id="A0AB35PND8"/>
<dbReference type="PANTHER" id="PTHR44845">
    <property type="entry name" value="CARRIER DOMAIN-CONTAINING PROTEIN"/>
    <property type="match status" value="1"/>
</dbReference>
<organism evidence="4 5">
    <name type="scientific">Bacillus thuringiensis</name>
    <dbReference type="NCBI Taxonomy" id="1428"/>
    <lineage>
        <taxon>Bacteria</taxon>
        <taxon>Bacillati</taxon>
        <taxon>Bacillota</taxon>
        <taxon>Bacilli</taxon>
        <taxon>Bacillales</taxon>
        <taxon>Bacillaceae</taxon>
        <taxon>Bacillus</taxon>
        <taxon>Bacillus cereus group</taxon>
    </lineage>
</organism>
<dbReference type="SUPFAM" id="SSF56801">
    <property type="entry name" value="Acetyl-CoA synthetase-like"/>
    <property type="match status" value="1"/>
</dbReference>
<feature type="non-terminal residue" evidence="4">
    <location>
        <position position="124"/>
    </location>
</feature>
<dbReference type="InterPro" id="IPR020845">
    <property type="entry name" value="AMP-binding_CS"/>
</dbReference>
<accession>A0AB35PND8</accession>
<dbReference type="PANTHER" id="PTHR44845:SF7">
    <property type="entry name" value="PLIPASTATIN SYNTHASE SUBUNIT D"/>
    <property type="match status" value="1"/>
</dbReference>
<keyword evidence="1" id="KW-0596">Phosphopantetheine</keyword>
<keyword evidence="2" id="KW-0597">Phosphoprotein</keyword>
<feature type="non-terminal residue" evidence="4">
    <location>
        <position position="1"/>
    </location>
</feature>
<dbReference type="EMBL" id="VKQN01000280">
    <property type="protein sequence ID" value="MDR4181199.1"/>
    <property type="molecule type" value="Genomic_DNA"/>
</dbReference>
<dbReference type="InterPro" id="IPR020459">
    <property type="entry name" value="AMP-binding"/>
</dbReference>
<proteinExistence type="predicted"/>
<gene>
    <name evidence="4" type="ORF">FO599_35695</name>
</gene>
<reference evidence="4" key="1">
    <citation type="submission" date="2019-07" db="EMBL/GenBank/DDBJ databases">
        <title>Phylogenomic Reclassification of ATCC Bacillus Strains and Various Taxa within the Genus Bacillus.</title>
        <authorList>
            <person name="Riojas M.A."/>
            <person name="Frank A.M."/>
            <person name="Fenn S.L."/>
            <person name="King S.P."/>
            <person name="Brower S.M."/>
            <person name="Hazbon M.H."/>
        </authorList>
    </citation>
    <scope>NUCLEOTIDE SEQUENCE</scope>
    <source>
        <strain evidence="4">ATCC 35646</strain>
    </source>
</reference>
<sequence>GIGNESLVGLYCECSDEMVVSMMGSWKAGEAYVPLDPSYPESRLRYILEDTGIQVLVTNESLEDWIPKEMKIVCLDRDQAMISQESILSPKCEVTGETLAYVIYTSGSTGNPKGVLIQHHSVLN</sequence>
<dbReference type="Gene3D" id="3.40.50.980">
    <property type="match status" value="1"/>
</dbReference>
<dbReference type="Pfam" id="PF00501">
    <property type="entry name" value="AMP-binding"/>
    <property type="match status" value="1"/>
</dbReference>
<dbReference type="RefSeq" id="WP_309415008.1">
    <property type="nucleotide sequence ID" value="NZ_VKQN01000280.1"/>
</dbReference>
<evidence type="ECO:0000313" key="4">
    <source>
        <dbReference type="EMBL" id="MDR4181199.1"/>
    </source>
</evidence>
<evidence type="ECO:0000259" key="3">
    <source>
        <dbReference type="Pfam" id="PF00501"/>
    </source>
</evidence>
<dbReference type="Proteomes" id="UP001181533">
    <property type="component" value="Unassembled WGS sequence"/>
</dbReference>
<feature type="domain" description="AMP-dependent synthetase/ligase" evidence="3">
    <location>
        <begin position="1"/>
        <end position="124"/>
    </location>
</feature>
<evidence type="ECO:0000313" key="5">
    <source>
        <dbReference type="Proteomes" id="UP001181533"/>
    </source>
</evidence>
<dbReference type="InterPro" id="IPR000873">
    <property type="entry name" value="AMP-dep_synth/lig_dom"/>
</dbReference>
<evidence type="ECO:0000256" key="2">
    <source>
        <dbReference type="ARBA" id="ARBA00022553"/>
    </source>
</evidence>
<dbReference type="PRINTS" id="PR00154">
    <property type="entry name" value="AMPBINDING"/>
</dbReference>
<comment type="caution">
    <text evidence="4">The sequence shown here is derived from an EMBL/GenBank/DDBJ whole genome shotgun (WGS) entry which is preliminary data.</text>
</comment>
<protein>
    <submittedName>
        <fullName evidence="4">AMP-binding protein</fullName>
    </submittedName>
</protein>
<dbReference type="FunFam" id="3.40.50.980:FF:000001">
    <property type="entry name" value="Non-ribosomal peptide synthetase"/>
    <property type="match status" value="1"/>
</dbReference>